<keyword evidence="3" id="KW-1185">Reference proteome</keyword>
<evidence type="ECO:0000313" key="3">
    <source>
        <dbReference type="Proteomes" id="UP000245207"/>
    </source>
</evidence>
<feature type="region of interest" description="Disordered" evidence="1">
    <location>
        <begin position="1"/>
        <end position="27"/>
    </location>
</feature>
<evidence type="ECO:0000313" key="2">
    <source>
        <dbReference type="EMBL" id="PWA53336.1"/>
    </source>
</evidence>
<dbReference type="Proteomes" id="UP000245207">
    <property type="component" value="Unassembled WGS sequence"/>
</dbReference>
<dbReference type="OrthoDB" id="1806309at2759"/>
<evidence type="ECO:0000256" key="1">
    <source>
        <dbReference type="SAM" id="MobiDB-lite"/>
    </source>
</evidence>
<gene>
    <name evidence="2" type="ORF">CTI12_AA446090</name>
</gene>
<reference evidence="2 3" key="1">
    <citation type="journal article" date="2018" name="Mol. Plant">
        <title>The genome of Artemisia annua provides insight into the evolution of Asteraceae family and artemisinin biosynthesis.</title>
        <authorList>
            <person name="Shen Q."/>
            <person name="Zhang L."/>
            <person name="Liao Z."/>
            <person name="Wang S."/>
            <person name="Yan T."/>
            <person name="Shi P."/>
            <person name="Liu M."/>
            <person name="Fu X."/>
            <person name="Pan Q."/>
            <person name="Wang Y."/>
            <person name="Lv Z."/>
            <person name="Lu X."/>
            <person name="Zhang F."/>
            <person name="Jiang W."/>
            <person name="Ma Y."/>
            <person name="Chen M."/>
            <person name="Hao X."/>
            <person name="Li L."/>
            <person name="Tang Y."/>
            <person name="Lv G."/>
            <person name="Zhou Y."/>
            <person name="Sun X."/>
            <person name="Brodelius P.E."/>
            <person name="Rose J.K.C."/>
            <person name="Tang K."/>
        </authorList>
    </citation>
    <scope>NUCLEOTIDE SEQUENCE [LARGE SCALE GENOMIC DNA]</scope>
    <source>
        <strain evidence="3">cv. Huhao1</strain>
        <tissue evidence="2">Leaf</tissue>
    </source>
</reference>
<accession>A0A2U1LWE6</accession>
<feature type="compositionally biased region" description="Polar residues" evidence="1">
    <location>
        <begin position="1"/>
        <end position="24"/>
    </location>
</feature>
<protein>
    <submittedName>
        <fullName evidence="2">Uncharacterized protein</fullName>
    </submittedName>
</protein>
<organism evidence="2 3">
    <name type="scientific">Artemisia annua</name>
    <name type="common">Sweet wormwood</name>
    <dbReference type="NCBI Taxonomy" id="35608"/>
    <lineage>
        <taxon>Eukaryota</taxon>
        <taxon>Viridiplantae</taxon>
        <taxon>Streptophyta</taxon>
        <taxon>Embryophyta</taxon>
        <taxon>Tracheophyta</taxon>
        <taxon>Spermatophyta</taxon>
        <taxon>Magnoliopsida</taxon>
        <taxon>eudicotyledons</taxon>
        <taxon>Gunneridae</taxon>
        <taxon>Pentapetalae</taxon>
        <taxon>asterids</taxon>
        <taxon>campanulids</taxon>
        <taxon>Asterales</taxon>
        <taxon>Asteraceae</taxon>
        <taxon>Asteroideae</taxon>
        <taxon>Anthemideae</taxon>
        <taxon>Artemisiinae</taxon>
        <taxon>Artemisia</taxon>
    </lineage>
</organism>
<dbReference type="EMBL" id="PKPP01007454">
    <property type="protein sequence ID" value="PWA53336.1"/>
    <property type="molecule type" value="Genomic_DNA"/>
</dbReference>
<sequence length="124" mass="13859">MDTLWRTTVSTVSPGPNPNNTPHSRPSPVVLNPSVAEECLISFRINRTQALDMFPYSLSTCRVACSLSGVKASFSSTWSKIAGPPGCAIQKKWWMDITFTYMTPLSQFDGWHVTTLAYQTMYMD</sequence>
<proteinExistence type="predicted"/>
<name>A0A2U1LWE6_ARTAN</name>
<comment type="caution">
    <text evidence="2">The sequence shown here is derived from an EMBL/GenBank/DDBJ whole genome shotgun (WGS) entry which is preliminary data.</text>
</comment>
<dbReference type="AlphaFoldDB" id="A0A2U1LWE6"/>